<dbReference type="SUPFAM" id="SSF53671">
    <property type="entry name" value="Aspartate/ornithine carbamoyltransferase"/>
    <property type="match status" value="1"/>
</dbReference>
<dbReference type="Proteomes" id="UP001500920">
    <property type="component" value="Unassembled WGS sequence"/>
</dbReference>
<dbReference type="InterPro" id="IPR006130">
    <property type="entry name" value="Asp/Orn_carbamoylTrfase"/>
</dbReference>
<comment type="similarity">
    <text evidence="2 7">Belongs to the aspartate/ornithine carbamoyltransferase superfamily. ATCase family.</text>
</comment>
<dbReference type="Gene3D" id="3.40.50.1370">
    <property type="entry name" value="Aspartate/ornithine carbamoyltransferase"/>
    <property type="match status" value="2"/>
</dbReference>
<dbReference type="PRINTS" id="PR00101">
    <property type="entry name" value="ATCASE"/>
</dbReference>
<feature type="binding site" evidence="7">
    <location>
        <position position="252"/>
    </location>
    <ligand>
        <name>carbamoyl phosphate</name>
        <dbReference type="ChEBI" id="CHEBI:58228"/>
    </ligand>
</feature>
<keyword evidence="4 7" id="KW-0665">Pyrimidine biosynthesis</keyword>
<evidence type="ECO:0000256" key="2">
    <source>
        <dbReference type="ARBA" id="ARBA00008896"/>
    </source>
</evidence>
<dbReference type="NCBIfam" id="TIGR00670">
    <property type="entry name" value="asp_carb_tr"/>
    <property type="match status" value="1"/>
</dbReference>
<comment type="catalytic activity">
    <reaction evidence="6 7">
        <text>carbamoyl phosphate + L-aspartate = N-carbamoyl-L-aspartate + phosphate + H(+)</text>
        <dbReference type="Rhea" id="RHEA:20013"/>
        <dbReference type="ChEBI" id="CHEBI:15378"/>
        <dbReference type="ChEBI" id="CHEBI:29991"/>
        <dbReference type="ChEBI" id="CHEBI:32814"/>
        <dbReference type="ChEBI" id="CHEBI:43474"/>
        <dbReference type="ChEBI" id="CHEBI:58228"/>
        <dbReference type="EC" id="2.1.3.2"/>
    </reaction>
</comment>
<evidence type="ECO:0000256" key="1">
    <source>
        <dbReference type="ARBA" id="ARBA00004852"/>
    </source>
</evidence>
<dbReference type="InterPro" id="IPR006131">
    <property type="entry name" value="Asp_carbamoyltransf_Asp/Orn-bd"/>
</dbReference>
<feature type="binding site" evidence="7">
    <location>
        <position position="100"/>
    </location>
    <ligand>
        <name>carbamoyl phosphate</name>
        <dbReference type="ChEBI" id="CHEBI:58228"/>
    </ligand>
</feature>
<dbReference type="PANTHER" id="PTHR45753">
    <property type="entry name" value="ORNITHINE CARBAMOYLTRANSFERASE, MITOCHONDRIAL"/>
    <property type="match status" value="1"/>
</dbReference>
<dbReference type="InterPro" id="IPR036901">
    <property type="entry name" value="Asp/Orn_carbamoylTrfase_sf"/>
</dbReference>
<gene>
    <name evidence="7" type="primary">pyrB</name>
    <name evidence="10" type="ORF">GCM10022378_05970</name>
</gene>
<comment type="pathway">
    <text evidence="1 7">Pyrimidine metabolism; UMP biosynthesis via de novo pathway; (S)-dihydroorotate from bicarbonate: step 2/3.</text>
</comment>
<evidence type="ECO:0000256" key="7">
    <source>
        <dbReference type="HAMAP-Rule" id="MF_00001"/>
    </source>
</evidence>
<evidence type="ECO:0000256" key="4">
    <source>
        <dbReference type="ARBA" id="ARBA00022975"/>
    </source>
</evidence>
<dbReference type="Pfam" id="PF00185">
    <property type="entry name" value="OTCace"/>
    <property type="match status" value="1"/>
</dbReference>
<comment type="subunit">
    <text evidence="7">Heterododecamer (2C3:3R2) of six catalytic PyrB chains organized as two trimers (C3), and six regulatory PyrI chains organized as three dimers (R2).</text>
</comment>
<proteinExistence type="inferred from homology"/>
<keyword evidence="11" id="KW-1185">Reference proteome</keyword>
<feature type="binding site" evidence="7">
    <location>
        <position position="50"/>
    </location>
    <ligand>
        <name>carbamoyl phosphate</name>
        <dbReference type="ChEBI" id="CHEBI:58228"/>
    </ligand>
</feature>
<dbReference type="PROSITE" id="PS00097">
    <property type="entry name" value="CARBAMOYLTRANSFERASE"/>
    <property type="match status" value="1"/>
</dbReference>
<feature type="binding site" evidence="7">
    <location>
        <position position="51"/>
    </location>
    <ligand>
        <name>carbamoyl phosphate</name>
        <dbReference type="ChEBI" id="CHEBI:58228"/>
    </ligand>
</feature>
<evidence type="ECO:0000256" key="5">
    <source>
        <dbReference type="ARBA" id="ARBA00043884"/>
    </source>
</evidence>
<dbReference type="InterPro" id="IPR002082">
    <property type="entry name" value="Asp_carbamoyltransf"/>
</dbReference>
<dbReference type="InterPro" id="IPR006132">
    <property type="entry name" value="Asp/Orn_carbamoyltranf_P-bd"/>
</dbReference>
<organism evidence="10 11">
    <name type="scientific">Salinicoccus jeotgali</name>
    <dbReference type="NCBI Taxonomy" id="381634"/>
    <lineage>
        <taxon>Bacteria</taxon>
        <taxon>Bacillati</taxon>
        <taxon>Bacillota</taxon>
        <taxon>Bacilli</taxon>
        <taxon>Bacillales</taxon>
        <taxon>Staphylococcaceae</taxon>
        <taxon>Salinicoccus</taxon>
    </lineage>
</organism>
<feature type="domain" description="Aspartate/ornithine carbamoyltransferase carbamoyl-P binding" evidence="9">
    <location>
        <begin position="4"/>
        <end position="139"/>
    </location>
</feature>
<dbReference type="PRINTS" id="PR00100">
    <property type="entry name" value="AOTCASE"/>
</dbReference>
<dbReference type="PANTHER" id="PTHR45753:SF6">
    <property type="entry name" value="ASPARTATE CARBAMOYLTRANSFERASE"/>
    <property type="match status" value="1"/>
</dbReference>
<keyword evidence="3 7" id="KW-0808">Transferase</keyword>
<dbReference type="EMBL" id="BAABCK010000013">
    <property type="protein sequence ID" value="GAA3718548.1"/>
    <property type="molecule type" value="Genomic_DNA"/>
</dbReference>
<comment type="caution">
    <text evidence="10">The sequence shown here is derived from an EMBL/GenBank/DDBJ whole genome shotgun (WGS) entry which is preliminary data.</text>
</comment>
<sequence>MMDNLLSMTQLQTDDIMRLIKRAQAIKAGKFEPFKEKKYISNLFFEPSTRTKASFEMAESRLGIHSIPFNADHSSVLKGESLYDTCRTMEAIGCDALVVRHAMTAYYDDLDGLSIPVINGGDGSGSHPTQSLLDLMTIYDRFGTFEGLKVVMAGDISHSRVARSNQQALKKLGATVVFSGPEAWRDKEMDGEYVDFDDAVESCDVIMLLRVQHERHGDQADFTKRSYHNQYGLTLKRYQRMKQGAIIMHPAPVNRGVEIDGRLIESPRSVIFEQMNNGVFMRMSVIQDILRSEG</sequence>
<feature type="binding site" evidence="7">
    <location>
        <position position="127"/>
    </location>
    <ligand>
        <name>carbamoyl phosphate</name>
        <dbReference type="ChEBI" id="CHEBI:58228"/>
    </ligand>
</feature>
<feature type="domain" description="Aspartate/ornithine carbamoyltransferase Asp/Orn-binding" evidence="8">
    <location>
        <begin position="146"/>
        <end position="286"/>
    </location>
</feature>
<dbReference type="HAMAP" id="MF_00001">
    <property type="entry name" value="Asp_carb_tr"/>
    <property type="match status" value="1"/>
</dbReference>
<reference evidence="11" key="1">
    <citation type="journal article" date="2019" name="Int. J. Syst. Evol. Microbiol.">
        <title>The Global Catalogue of Microorganisms (GCM) 10K type strain sequencing project: providing services to taxonomists for standard genome sequencing and annotation.</title>
        <authorList>
            <consortium name="The Broad Institute Genomics Platform"/>
            <consortium name="The Broad Institute Genome Sequencing Center for Infectious Disease"/>
            <person name="Wu L."/>
            <person name="Ma J."/>
        </authorList>
    </citation>
    <scope>NUCLEOTIDE SEQUENCE [LARGE SCALE GENOMIC DNA]</scope>
    <source>
        <strain evidence="11">JCM 16981</strain>
    </source>
</reference>
<dbReference type="NCBIfam" id="NF002032">
    <property type="entry name" value="PRK00856.1"/>
    <property type="match status" value="1"/>
</dbReference>
<accession>A0ABP7EKS1</accession>
<evidence type="ECO:0000259" key="8">
    <source>
        <dbReference type="Pfam" id="PF00185"/>
    </source>
</evidence>
<feature type="binding site" evidence="7">
    <location>
        <position position="78"/>
    </location>
    <ligand>
        <name>L-aspartate</name>
        <dbReference type="ChEBI" id="CHEBI:29991"/>
    </ligand>
</feature>
<feature type="binding site" evidence="7">
    <location>
        <position position="251"/>
    </location>
    <ligand>
        <name>carbamoyl phosphate</name>
        <dbReference type="ChEBI" id="CHEBI:58228"/>
    </ligand>
</feature>
<dbReference type="Pfam" id="PF02729">
    <property type="entry name" value="OTCace_N"/>
    <property type="match status" value="1"/>
</dbReference>
<evidence type="ECO:0000259" key="9">
    <source>
        <dbReference type="Pfam" id="PF02729"/>
    </source>
</evidence>
<name>A0ABP7EKS1_9STAP</name>
<evidence type="ECO:0000313" key="10">
    <source>
        <dbReference type="EMBL" id="GAA3718548.1"/>
    </source>
</evidence>
<protein>
    <recommendedName>
        <fullName evidence="7">Aspartate carbamoyltransferase</fullName>
        <ecNumber evidence="7">2.1.3.2</ecNumber>
    </recommendedName>
    <alternativeName>
        <fullName evidence="7">Aspartate transcarbamylase</fullName>
        <shortName evidence="7">ATCase</shortName>
    </alternativeName>
</protein>
<dbReference type="EC" id="2.1.3.2" evidence="7"/>
<feature type="binding site" evidence="7">
    <location>
        <position position="160"/>
    </location>
    <ligand>
        <name>L-aspartate</name>
        <dbReference type="ChEBI" id="CHEBI:29991"/>
    </ligand>
</feature>
<evidence type="ECO:0000256" key="6">
    <source>
        <dbReference type="ARBA" id="ARBA00048859"/>
    </source>
</evidence>
<evidence type="ECO:0000256" key="3">
    <source>
        <dbReference type="ARBA" id="ARBA00022679"/>
    </source>
</evidence>
<feature type="binding site" evidence="7">
    <location>
        <position position="130"/>
    </location>
    <ligand>
        <name>carbamoyl phosphate</name>
        <dbReference type="ChEBI" id="CHEBI:58228"/>
    </ligand>
</feature>
<comment type="function">
    <text evidence="5 7">Catalyzes the condensation of carbamoyl phosphate and aspartate to form carbamoyl aspartate and inorganic phosphate, the committed step in the de novo pyrimidine nucleotide biosynthesis pathway.</text>
</comment>
<feature type="binding site" evidence="7">
    <location>
        <position position="210"/>
    </location>
    <ligand>
        <name>L-aspartate</name>
        <dbReference type="ChEBI" id="CHEBI:29991"/>
    </ligand>
</feature>
<evidence type="ECO:0000313" key="11">
    <source>
        <dbReference type="Proteomes" id="UP001500920"/>
    </source>
</evidence>